<feature type="transmembrane region" description="Helical" evidence="8">
    <location>
        <begin position="223"/>
        <end position="244"/>
    </location>
</feature>
<evidence type="ECO:0000256" key="2">
    <source>
        <dbReference type="ARBA" id="ARBA00007998"/>
    </source>
</evidence>
<feature type="transmembrane region" description="Helical" evidence="8">
    <location>
        <begin position="41"/>
        <end position="62"/>
    </location>
</feature>
<name>A0A4R8H4F7_9FIRM</name>
<dbReference type="GO" id="GO:0009847">
    <property type="term" value="P:spore germination"/>
    <property type="evidence" value="ECO:0007669"/>
    <property type="project" value="InterPro"/>
</dbReference>
<feature type="transmembrane region" description="Helical" evidence="8">
    <location>
        <begin position="148"/>
        <end position="165"/>
    </location>
</feature>
<evidence type="ECO:0000256" key="4">
    <source>
        <dbReference type="ARBA" id="ARBA00022544"/>
    </source>
</evidence>
<dbReference type="RefSeq" id="WP_134116271.1">
    <property type="nucleotide sequence ID" value="NZ_SOEG01000010.1"/>
</dbReference>
<proteinExistence type="inferred from homology"/>
<dbReference type="Pfam" id="PF03845">
    <property type="entry name" value="Spore_permease"/>
    <property type="match status" value="1"/>
</dbReference>
<protein>
    <submittedName>
        <fullName evidence="9">Spore germination protein</fullName>
    </submittedName>
</protein>
<comment type="similarity">
    <text evidence="2">Belongs to the amino acid-polyamine-organocation (APC) superfamily. Spore germination protein (SGP) (TC 2.A.3.9) family.</text>
</comment>
<keyword evidence="6 8" id="KW-1133">Transmembrane helix</keyword>
<comment type="subcellular location">
    <subcellularLocation>
        <location evidence="1">Membrane</location>
        <topology evidence="1">Multi-pass membrane protein</topology>
    </subcellularLocation>
</comment>
<dbReference type="NCBIfam" id="TIGR00912">
    <property type="entry name" value="2A0309"/>
    <property type="match status" value="1"/>
</dbReference>
<evidence type="ECO:0000256" key="8">
    <source>
        <dbReference type="SAM" id="Phobius"/>
    </source>
</evidence>
<evidence type="ECO:0000313" key="9">
    <source>
        <dbReference type="EMBL" id="TDX51758.1"/>
    </source>
</evidence>
<feature type="transmembrane region" description="Helical" evidence="8">
    <location>
        <begin position="193"/>
        <end position="211"/>
    </location>
</feature>
<gene>
    <name evidence="9" type="ORF">C7959_1102</name>
</gene>
<dbReference type="PANTHER" id="PTHR34975:SF2">
    <property type="entry name" value="SPORE GERMINATION PROTEIN A2"/>
    <property type="match status" value="1"/>
</dbReference>
<evidence type="ECO:0000256" key="6">
    <source>
        <dbReference type="ARBA" id="ARBA00022989"/>
    </source>
</evidence>
<evidence type="ECO:0000256" key="1">
    <source>
        <dbReference type="ARBA" id="ARBA00004141"/>
    </source>
</evidence>
<evidence type="ECO:0000256" key="7">
    <source>
        <dbReference type="ARBA" id="ARBA00023136"/>
    </source>
</evidence>
<sequence>MISKVGKVTERQFSAIIINTVLGVGILTLPRAAVSFTDQGGIISVILAVLIFLINLLIIIKLGLRFPDKTIFEYLQIILGNIIGRVIGLCIIIYWLFSSAFVVRIFSELIVTAILPKTPLEVIMIIMLLLVTYLSYKDIQVLGRINELYVFIVFIPVLILVTLSFKRGNVVHLFPLFQGHSIVNILKSTVKSYSSFLGFEIAAILVPFITTKKLAIEYGIKGWILPSFLSLIIVIASISVFGAFELKNLIWPTFELVKTTKFFALIFERLEVAFIITWVIAIFTTVSNLLFGSVLGISQILNLQTHRTFVLPLLPMLYLIALIPRNAYDVFNLMDIISIIGLIITTILPSLLLILASFTGKGGKNIHEENS</sequence>
<feature type="transmembrane region" description="Helical" evidence="8">
    <location>
        <begin position="333"/>
        <end position="356"/>
    </location>
</feature>
<keyword evidence="4" id="KW-0309">Germination</keyword>
<accession>A0A4R8H4F7</accession>
<comment type="caution">
    <text evidence="9">The sequence shown here is derived from an EMBL/GenBank/DDBJ whole genome shotgun (WGS) entry which is preliminary data.</text>
</comment>
<keyword evidence="10" id="KW-1185">Reference proteome</keyword>
<dbReference type="PANTHER" id="PTHR34975">
    <property type="entry name" value="SPORE GERMINATION PROTEIN A2"/>
    <property type="match status" value="1"/>
</dbReference>
<feature type="transmembrane region" description="Helical" evidence="8">
    <location>
        <begin position="74"/>
        <end position="97"/>
    </location>
</feature>
<evidence type="ECO:0000256" key="3">
    <source>
        <dbReference type="ARBA" id="ARBA00022448"/>
    </source>
</evidence>
<feature type="transmembrane region" description="Helical" evidence="8">
    <location>
        <begin position="272"/>
        <end position="297"/>
    </location>
</feature>
<reference evidence="9 10" key="1">
    <citation type="submission" date="2019-03" db="EMBL/GenBank/DDBJ databases">
        <title>Subsurface microbial communities from deep shales in Ohio and West Virginia, USA.</title>
        <authorList>
            <person name="Wrighton K."/>
        </authorList>
    </citation>
    <scope>NUCLEOTIDE SEQUENCE [LARGE SCALE GENOMIC DNA]</scope>
    <source>
        <strain evidence="9 10">MSL 6dP</strain>
    </source>
</reference>
<feature type="transmembrane region" description="Helical" evidence="8">
    <location>
        <begin position="109"/>
        <end position="136"/>
    </location>
</feature>
<evidence type="ECO:0000313" key="10">
    <source>
        <dbReference type="Proteomes" id="UP000295832"/>
    </source>
</evidence>
<organism evidence="9 10">
    <name type="scientific">Orenia marismortui</name>
    <dbReference type="NCBI Taxonomy" id="46469"/>
    <lineage>
        <taxon>Bacteria</taxon>
        <taxon>Bacillati</taxon>
        <taxon>Bacillota</taxon>
        <taxon>Clostridia</taxon>
        <taxon>Halanaerobiales</taxon>
        <taxon>Halobacteroidaceae</taxon>
        <taxon>Orenia</taxon>
    </lineage>
</organism>
<dbReference type="GO" id="GO:0016020">
    <property type="term" value="C:membrane"/>
    <property type="evidence" value="ECO:0007669"/>
    <property type="project" value="UniProtKB-SubCell"/>
</dbReference>
<feature type="transmembrane region" description="Helical" evidence="8">
    <location>
        <begin position="12"/>
        <end position="29"/>
    </location>
</feature>
<dbReference type="Gene3D" id="1.20.1740.10">
    <property type="entry name" value="Amino acid/polyamine transporter I"/>
    <property type="match status" value="1"/>
</dbReference>
<dbReference type="EMBL" id="SOEG01000010">
    <property type="protein sequence ID" value="TDX51758.1"/>
    <property type="molecule type" value="Genomic_DNA"/>
</dbReference>
<dbReference type="STRING" id="926561.GCA_000379025_02229"/>
<keyword evidence="7 8" id="KW-0472">Membrane</keyword>
<dbReference type="AlphaFoldDB" id="A0A4R8H4F7"/>
<dbReference type="InterPro" id="IPR004761">
    <property type="entry name" value="Spore_GerAB"/>
</dbReference>
<dbReference type="Proteomes" id="UP000295832">
    <property type="component" value="Unassembled WGS sequence"/>
</dbReference>
<feature type="transmembrane region" description="Helical" evidence="8">
    <location>
        <begin position="309"/>
        <end position="327"/>
    </location>
</feature>
<evidence type="ECO:0000256" key="5">
    <source>
        <dbReference type="ARBA" id="ARBA00022692"/>
    </source>
</evidence>
<keyword evidence="3" id="KW-0813">Transport</keyword>
<keyword evidence="5 8" id="KW-0812">Transmembrane</keyword>